<reference evidence="1 2" key="1">
    <citation type="journal article" date="2006" name="Science">
        <title>The genome of black cottonwood, Populus trichocarpa (Torr. &amp; Gray).</title>
        <authorList>
            <person name="Tuskan G.A."/>
            <person name="Difazio S."/>
            <person name="Jansson S."/>
            <person name="Bohlmann J."/>
            <person name="Grigoriev I."/>
            <person name="Hellsten U."/>
            <person name="Putnam N."/>
            <person name="Ralph S."/>
            <person name="Rombauts S."/>
            <person name="Salamov A."/>
            <person name="Schein J."/>
            <person name="Sterck L."/>
            <person name="Aerts A."/>
            <person name="Bhalerao R.R."/>
            <person name="Bhalerao R.P."/>
            <person name="Blaudez D."/>
            <person name="Boerjan W."/>
            <person name="Brun A."/>
            <person name="Brunner A."/>
            <person name="Busov V."/>
            <person name="Campbell M."/>
            <person name="Carlson J."/>
            <person name="Chalot M."/>
            <person name="Chapman J."/>
            <person name="Chen G.L."/>
            <person name="Cooper D."/>
            <person name="Coutinho P.M."/>
            <person name="Couturier J."/>
            <person name="Covert S."/>
            <person name="Cronk Q."/>
            <person name="Cunningham R."/>
            <person name="Davis J."/>
            <person name="Degroeve S."/>
            <person name="Dejardin A."/>
            <person name="Depamphilis C."/>
            <person name="Detter J."/>
            <person name="Dirks B."/>
            <person name="Dubchak I."/>
            <person name="Duplessis S."/>
            <person name="Ehlting J."/>
            <person name="Ellis B."/>
            <person name="Gendler K."/>
            <person name="Goodstein D."/>
            <person name="Gribskov M."/>
            <person name="Grimwood J."/>
            <person name="Groover A."/>
            <person name="Gunter L."/>
            <person name="Hamberger B."/>
            <person name="Heinze B."/>
            <person name="Helariutta Y."/>
            <person name="Henrissat B."/>
            <person name="Holligan D."/>
            <person name="Holt R."/>
            <person name="Huang W."/>
            <person name="Islam-Faridi N."/>
            <person name="Jones S."/>
            <person name="Jones-Rhoades M."/>
            <person name="Jorgensen R."/>
            <person name="Joshi C."/>
            <person name="Kangasjarvi J."/>
            <person name="Karlsson J."/>
            <person name="Kelleher C."/>
            <person name="Kirkpatrick R."/>
            <person name="Kirst M."/>
            <person name="Kohler A."/>
            <person name="Kalluri U."/>
            <person name="Larimer F."/>
            <person name="Leebens-Mack J."/>
            <person name="Leple J.C."/>
            <person name="Locascio P."/>
            <person name="Lou Y."/>
            <person name="Lucas S."/>
            <person name="Martin F."/>
            <person name="Montanini B."/>
            <person name="Napoli C."/>
            <person name="Nelson D.R."/>
            <person name="Nelson C."/>
            <person name="Nieminen K."/>
            <person name="Nilsson O."/>
            <person name="Pereda V."/>
            <person name="Peter G."/>
            <person name="Philippe R."/>
            <person name="Pilate G."/>
            <person name="Poliakov A."/>
            <person name="Razumovskaya J."/>
            <person name="Richardson P."/>
            <person name="Rinaldi C."/>
            <person name="Ritland K."/>
            <person name="Rouze P."/>
            <person name="Ryaboy D."/>
            <person name="Schmutz J."/>
            <person name="Schrader J."/>
            <person name="Segerman B."/>
            <person name="Shin H."/>
            <person name="Siddiqui A."/>
            <person name="Sterky F."/>
            <person name="Terry A."/>
            <person name="Tsai C.J."/>
            <person name="Uberbacher E."/>
            <person name="Unneberg P."/>
            <person name="Vahala J."/>
            <person name="Wall K."/>
            <person name="Wessler S."/>
            <person name="Yang G."/>
            <person name="Yin T."/>
            <person name="Douglas C."/>
            <person name="Marra M."/>
            <person name="Sandberg G."/>
            <person name="Van de Peer Y."/>
            <person name="Rokhsar D."/>
        </authorList>
    </citation>
    <scope>NUCLEOTIDE SEQUENCE [LARGE SCALE GENOMIC DNA]</scope>
    <source>
        <strain evidence="2">cv. Nisqually</strain>
    </source>
</reference>
<sequence length="131" mass="15028">MGGYLLCMMVTGNRLSLLMNSLMFLCGTLYCSNCHQRSYFCHINSVKTKVKLPISMVFHLTIPFCSQVFPNSMYMSLLVVGKFKCFHLISRTQKAILFCISRGIQNAIHFSSLSLYHIFCIRKLCHIELNS</sequence>
<accession>A0ACC0SUW6</accession>
<keyword evidence="2" id="KW-1185">Reference proteome</keyword>
<dbReference type="Proteomes" id="UP000006729">
    <property type="component" value="Chromosome 6"/>
</dbReference>
<evidence type="ECO:0000313" key="1">
    <source>
        <dbReference type="EMBL" id="KAI9393029.1"/>
    </source>
</evidence>
<evidence type="ECO:0000313" key="2">
    <source>
        <dbReference type="Proteomes" id="UP000006729"/>
    </source>
</evidence>
<gene>
    <name evidence="1" type="ORF">POPTR_006G175161v4</name>
</gene>
<organism evidence="1 2">
    <name type="scientific">Populus trichocarpa</name>
    <name type="common">Western balsam poplar</name>
    <name type="synonym">Populus balsamifera subsp. trichocarpa</name>
    <dbReference type="NCBI Taxonomy" id="3694"/>
    <lineage>
        <taxon>Eukaryota</taxon>
        <taxon>Viridiplantae</taxon>
        <taxon>Streptophyta</taxon>
        <taxon>Embryophyta</taxon>
        <taxon>Tracheophyta</taxon>
        <taxon>Spermatophyta</taxon>
        <taxon>Magnoliopsida</taxon>
        <taxon>eudicotyledons</taxon>
        <taxon>Gunneridae</taxon>
        <taxon>Pentapetalae</taxon>
        <taxon>rosids</taxon>
        <taxon>fabids</taxon>
        <taxon>Malpighiales</taxon>
        <taxon>Salicaceae</taxon>
        <taxon>Saliceae</taxon>
        <taxon>Populus</taxon>
    </lineage>
</organism>
<dbReference type="EMBL" id="CM009295">
    <property type="protein sequence ID" value="KAI9393029.1"/>
    <property type="molecule type" value="Genomic_DNA"/>
</dbReference>
<comment type="caution">
    <text evidence="1">The sequence shown here is derived from an EMBL/GenBank/DDBJ whole genome shotgun (WGS) entry which is preliminary data.</text>
</comment>
<protein>
    <submittedName>
        <fullName evidence="1">Uncharacterized protein</fullName>
    </submittedName>
</protein>
<name>A0ACC0SUW6_POPTR</name>
<proteinExistence type="predicted"/>